<comment type="caution">
    <text evidence="6">The sequence shown here is derived from an EMBL/GenBank/DDBJ whole genome shotgun (WGS) entry which is preliminary data.</text>
</comment>
<name>A0AAD9T4X3_9HELO</name>
<dbReference type="GO" id="GO:0020037">
    <property type="term" value="F:heme binding"/>
    <property type="evidence" value="ECO:0007669"/>
    <property type="project" value="InterPro"/>
</dbReference>
<dbReference type="PRINTS" id="PR00463">
    <property type="entry name" value="EP450I"/>
</dbReference>
<keyword evidence="5" id="KW-0503">Monooxygenase</keyword>
<dbReference type="InterPro" id="IPR017972">
    <property type="entry name" value="Cyt_P450_CS"/>
</dbReference>
<comment type="cofactor">
    <cofactor evidence="1 4">
        <name>heme</name>
        <dbReference type="ChEBI" id="CHEBI:30413"/>
    </cofactor>
</comment>
<comment type="similarity">
    <text evidence="5">Belongs to the cytochrome P450 family.</text>
</comment>
<dbReference type="AlphaFoldDB" id="A0AAD9T4X3"/>
<evidence type="ECO:0000256" key="3">
    <source>
        <dbReference type="ARBA" id="ARBA00023004"/>
    </source>
</evidence>
<evidence type="ECO:0000313" key="6">
    <source>
        <dbReference type="EMBL" id="KAK2628370.1"/>
    </source>
</evidence>
<evidence type="ECO:0000256" key="4">
    <source>
        <dbReference type="PIRSR" id="PIRSR602401-1"/>
    </source>
</evidence>
<organism evidence="6 7">
    <name type="scientific">Diplocarpon rosae</name>
    <dbReference type="NCBI Taxonomy" id="946125"/>
    <lineage>
        <taxon>Eukaryota</taxon>
        <taxon>Fungi</taxon>
        <taxon>Dikarya</taxon>
        <taxon>Ascomycota</taxon>
        <taxon>Pezizomycotina</taxon>
        <taxon>Leotiomycetes</taxon>
        <taxon>Helotiales</taxon>
        <taxon>Drepanopezizaceae</taxon>
        <taxon>Diplocarpon</taxon>
    </lineage>
</organism>
<keyword evidence="5" id="KW-0560">Oxidoreductase</keyword>
<dbReference type="PANTHER" id="PTHR24305:SF199">
    <property type="entry name" value="P450, PUTATIVE (EUROFUNG)-RELATED"/>
    <property type="match status" value="1"/>
</dbReference>
<proteinExistence type="inferred from homology"/>
<keyword evidence="4 5" id="KW-0349">Heme</keyword>
<dbReference type="GO" id="GO:0004497">
    <property type="term" value="F:monooxygenase activity"/>
    <property type="evidence" value="ECO:0007669"/>
    <property type="project" value="UniProtKB-KW"/>
</dbReference>
<dbReference type="InterPro" id="IPR001128">
    <property type="entry name" value="Cyt_P450"/>
</dbReference>
<feature type="binding site" description="axial binding residue" evidence="4">
    <location>
        <position position="531"/>
    </location>
    <ligand>
        <name>heme</name>
        <dbReference type="ChEBI" id="CHEBI:30413"/>
    </ligand>
    <ligandPart>
        <name>Fe</name>
        <dbReference type="ChEBI" id="CHEBI:18248"/>
    </ligandPart>
</feature>
<evidence type="ECO:0000256" key="5">
    <source>
        <dbReference type="RuleBase" id="RU000461"/>
    </source>
</evidence>
<dbReference type="Pfam" id="PF00067">
    <property type="entry name" value="p450"/>
    <property type="match status" value="1"/>
</dbReference>
<dbReference type="InterPro" id="IPR050121">
    <property type="entry name" value="Cytochrome_P450_monoxygenase"/>
</dbReference>
<evidence type="ECO:0000256" key="2">
    <source>
        <dbReference type="ARBA" id="ARBA00022723"/>
    </source>
</evidence>
<dbReference type="Proteomes" id="UP001285354">
    <property type="component" value="Unassembled WGS sequence"/>
</dbReference>
<dbReference type="PROSITE" id="PS00086">
    <property type="entry name" value="CYTOCHROME_P450"/>
    <property type="match status" value="1"/>
</dbReference>
<dbReference type="GO" id="GO:0005506">
    <property type="term" value="F:iron ion binding"/>
    <property type="evidence" value="ECO:0007669"/>
    <property type="project" value="InterPro"/>
</dbReference>
<protein>
    <recommendedName>
        <fullName evidence="8">Cytochrome P450</fullName>
    </recommendedName>
</protein>
<dbReference type="PRINTS" id="PR00385">
    <property type="entry name" value="P450"/>
</dbReference>
<gene>
    <name evidence="6" type="ORF">QTJ16_003016</name>
</gene>
<dbReference type="GO" id="GO:0016705">
    <property type="term" value="F:oxidoreductase activity, acting on paired donors, with incorporation or reduction of molecular oxygen"/>
    <property type="evidence" value="ECO:0007669"/>
    <property type="project" value="InterPro"/>
</dbReference>
<dbReference type="Gene3D" id="1.10.630.10">
    <property type="entry name" value="Cytochrome P450"/>
    <property type="match status" value="1"/>
</dbReference>
<dbReference type="InterPro" id="IPR002401">
    <property type="entry name" value="Cyt_P450_E_grp-I"/>
</dbReference>
<evidence type="ECO:0008006" key="8">
    <source>
        <dbReference type="Google" id="ProtNLM"/>
    </source>
</evidence>
<accession>A0AAD9T4X3</accession>
<keyword evidence="7" id="KW-1185">Reference proteome</keyword>
<keyword evidence="2 4" id="KW-0479">Metal-binding</keyword>
<evidence type="ECO:0000313" key="7">
    <source>
        <dbReference type="Proteomes" id="UP001285354"/>
    </source>
</evidence>
<dbReference type="PANTHER" id="PTHR24305">
    <property type="entry name" value="CYTOCHROME P450"/>
    <property type="match status" value="1"/>
</dbReference>
<keyword evidence="3 4" id="KW-0408">Iron</keyword>
<dbReference type="InterPro" id="IPR036396">
    <property type="entry name" value="Cyt_P450_sf"/>
</dbReference>
<dbReference type="SUPFAM" id="SSF48264">
    <property type="entry name" value="Cytochrome P450"/>
    <property type="match status" value="1"/>
</dbReference>
<sequence>MRRLHGGTFLEIETCSLICTRVGPYIKVLTVGIARARQHTIINNQQKVFTMHLQTCAALSLAELSTILLIQGVPSIHHILCSYIVLFSLQYAAVNLYYTFIFPFYVSSLRYVPGPKDHHSFIGHTLNQFRANGPYELYLSWSRQWPTAPFIRYISFANTETLLVNSLRAHQEVLSTKCYSFVKPPFFARIVGEVTGMGLVFAEGEEHRKQRKMLNGIFSTPNMKKLLPVVQWHGKCLTQTIDQRIGAETSAVVEVVSLFSKATLDIIGLITLGKELDSFTAKPSFHECYDLIFNQSSLSALITAVNTYIPLRSWLPLKANRSFVAANDEVKRILRQQIRLRQQEMASEKTAAQNSSLPISRDVLTYLLEAPPSRQQQWTEDELLGYLLNFMSAGHETSATTLTWAVHVLSTRPDIQTRLRDEIMTLLPQGGDPDYAQLEGLRYLNNFCREVLRVYAPAVMIWRQAAEAVTIENTYIPAGTNVIVSPQVSQSHPDIWGSSAETFEPDRWDSLAPESASPYAFQAFSSGPRVCIGKGLAMLEFKSLLVDIVRKYAFEAVEEKLVLENYLTLRPKGGLRVKFTIAGEEKRAD</sequence>
<reference evidence="6" key="1">
    <citation type="submission" date="2023-06" db="EMBL/GenBank/DDBJ databases">
        <title>Draft genome of Marssonina rosae.</title>
        <authorList>
            <person name="Cheng Q."/>
        </authorList>
    </citation>
    <scope>NUCLEOTIDE SEQUENCE</scope>
    <source>
        <strain evidence="6">R4</strain>
    </source>
</reference>
<dbReference type="EMBL" id="JAUBYV010000003">
    <property type="protein sequence ID" value="KAK2628370.1"/>
    <property type="molecule type" value="Genomic_DNA"/>
</dbReference>
<evidence type="ECO:0000256" key="1">
    <source>
        <dbReference type="ARBA" id="ARBA00001971"/>
    </source>
</evidence>